<evidence type="ECO:0000313" key="2">
    <source>
        <dbReference type="EMBL" id="GCD97743.1"/>
    </source>
</evidence>
<keyword evidence="3" id="KW-1185">Reference proteome</keyword>
<organism evidence="2 3">
    <name type="scientific">Embleya hyalina</name>
    <dbReference type="NCBI Taxonomy" id="516124"/>
    <lineage>
        <taxon>Bacteria</taxon>
        <taxon>Bacillati</taxon>
        <taxon>Actinomycetota</taxon>
        <taxon>Actinomycetes</taxon>
        <taxon>Kitasatosporales</taxon>
        <taxon>Streptomycetaceae</taxon>
        <taxon>Embleya</taxon>
    </lineage>
</organism>
<dbReference type="AlphaFoldDB" id="A0A401YT02"/>
<dbReference type="SUPFAM" id="SSF53474">
    <property type="entry name" value="alpha/beta-Hydrolases"/>
    <property type="match status" value="1"/>
</dbReference>
<evidence type="ECO:0000259" key="1">
    <source>
        <dbReference type="Pfam" id="PF01738"/>
    </source>
</evidence>
<feature type="domain" description="Dienelactone hydrolase" evidence="1">
    <location>
        <begin position="21"/>
        <end position="242"/>
    </location>
</feature>
<sequence length="248" mass="26286">MSERIHASEEWITIATADGPMRVFVARPPASQGPTGAVLVLQEAFGVNEHIRTVARRVTEHGYLAVAPDLFHRSGIAELRYDQHAEAMDLIAALGPDAVLADTTAVLEHLAREEAIPAAHTAVVGFCFGGRAAFTTATSGAKTAGVVVFYGPGVAAGPHAVLDRAAHIDTPLLLHTGGQDPTIPADHIAAIDAALTRAGVTYEHHVHPEAGHAFACDARPDKYVPETAAEAWRHTYAFLERVMPPTHA</sequence>
<dbReference type="Pfam" id="PF01738">
    <property type="entry name" value="DLH"/>
    <property type="match status" value="1"/>
</dbReference>
<dbReference type="Proteomes" id="UP000286931">
    <property type="component" value="Unassembled WGS sequence"/>
</dbReference>
<dbReference type="GO" id="GO:0016787">
    <property type="term" value="F:hydrolase activity"/>
    <property type="evidence" value="ECO:0007669"/>
    <property type="project" value="InterPro"/>
</dbReference>
<dbReference type="InterPro" id="IPR002925">
    <property type="entry name" value="Dienelactn_hydro"/>
</dbReference>
<reference evidence="2 3" key="1">
    <citation type="submission" date="2018-12" db="EMBL/GenBank/DDBJ databases">
        <title>Draft genome sequence of Embleya hyalina NBRC 13850T.</title>
        <authorList>
            <person name="Komaki H."/>
            <person name="Hosoyama A."/>
            <person name="Kimura A."/>
            <person name="Ichikawa N."/>
            <person name="Tamura T."/>
        </authorList>
    </citation>
    <scope>NUCLEOTIDE SEQUENCE [LARGE SCALE GENOMIC DNA]</scope>
    <source>
        <strain evidence="2 3">NBRC 13850</strain>
    </source>
</reference>
<dbReference type="PANTHER" id="PTHR46623:SF6">
    <property type="entry name" value="ALPHA_BETA-HYDROLASES SUPERFAMILY PROTEIN"/>
    <property type="match status" value="1"/>
</dbReference>
<proteinExistence type="predicted"/>
<dbReference type="EMBL" id="BIFH01000025">
    <property type="protein sequence ID" value="GCD97743.1"/>
    <property type="molecule type" value="Genomic_DNA"/>
</dbReference>
<protein>
    <submittedName>
        <fullName evidence="2">Carboxymethylenebutenolidase</fullName>
    </submittedName>
</protein>
<dbReference type="InterPro" id="IPR029058">
    <property type="entry name" value="AB_hydrolase_fold"/>
</dbReference>
<dbReference type="Gene3D" id="3.40.50.1820">
    <property type="entry name" value="alpha/beta hydrolase"/>
    <property type="match status" value="1"/>
</dbReference>
<evidence type="ECO:0000313" key="3">
    <source>
        <dbReference type="Proteomes" id="UP000286931"/>
    </source>
</evidence>
<comment type="caution">
    <text evidence="2">The sequence shown here is derived from an EMBL/GenBank/DDBJ whole genome shotgun (WGS) entry which is preliminary data.</text>
</comment>
<gene>
    <name evidence="2" type="ORF">EHYA_05439</name>
</gene>
<dbReference type="OrthoDB" id="188362at2"/>
<dbReference type="PANTHER" id="PTHR46623">
    <property type="entry name" value="CARBOXYMETHYLENEBUTENOLIDASE-RELATED"/>
    <property type="match status" value="1"/>
</dbReference>
<dbReference type="InterPro" id="IPR051049">
    <property type="entry name" value="Dienelactone_hydrolase-like"/>
</dbReference>
<accession>A0A401YT02</accession>
<dbReference type="RefSeq" id="WP_126639706.1">
    <property type="nucleotide sequence ID" value="NZ_BIFH01000025.1"/>
</dbReference>
<name>A0A401YT02_9ACTN</name>